<name>A0A6A6DA39_9PEZI</name>
<dbReference type="PROSITE" id="PS00028">
    <property type="entry name" value="ZINC_FINGER_C2H2_1"/>
    <property type="match status" value="1"/>
</dbReference>
<protein>
    <recommendedName>
        <fullName evidence="2">C2H2-type domain-containing protein</fullName>
    </recommendedName>
</protein>
<evidence type="ECO:0000313" key="4">
    <source>
        <dbReference type="Proteomes" id="UP000800200"/>
    </source>
</evidence>
<proteinExistence type="predicted"/>
<reference evidence="3" key="1">
    <citation type="journal article" date="2020" name="Stud. Mycol.">
        <title>101 Dothideomycetes genomes: a test case for predicting lifestyles and emergence of pathogens.</title>
        <authorList>
            <person name="Haridas S."/>
            <person name="Albert R."/>
            <person name="Binder M."/>
            <person name="Bloem J."/>
            <person name="Labutti K."/>
            <person name="Salamov A."/>
            <person name="Andreopoulos B."/>
            <person name="Baker S."/>
            <person name="Barry K."/>
            <person name="Bills G."/>
            <person name="Bluhm B."/>
            <person name="Cannon C."/>
            <person name="Castanera R."/>
            <person name="Culley D."/>
            <person name="Daum C."/>
            <person name="Ezra D."/>
            <person name="Gonzalez J."/>
            <person name="Henrissat B."/>
            <person name="Kuo A."/>
            <person name="Liang C."/>
            <person name="Lipzen A."/>
            <person name="Lutzoni F."/>
            <person name="Magnuson J."/>
            <person name="Mondo S."/>
            <person name="Nolan M."/>
            <person name="Ohm R."/>
            <person name="Pangilinan J."/>
            <person name="Park H.-J."/>
            <person name="Ramirez L."/>
            <person name="Alfaro M."/>
            <person name="Sun H."/>
            <person name="Tritt A."/>
            <person name="Yoshinaga Y."/>
            <person name="Zwiers L.-H."/>
            <person name="Turgeon B."/>
            <person name="Goodwin S."/>
            <person name="Spatafora J."/>
            <person name="Crous P."/>
            <person name="Grigoriev I."/>
        </authorList>
    </citation>
    <scope>NUCLEOTIDE SEQUENCE</scope>
    <source>
        <strain evidence="3">CBS 207.26</strain>
    </source>
</reference>
<keyword evidence="4" id="KW-1185">Reference proteome</keyword>
<dbReference type="OrthoDB" id="3430758at2759"/>
<organism evidence="3 4">
    <name type="scientific">Zopfia rhizophila CBS 207.26</name>
    <dbReference type="NCBI Taxonomy" id="1314779"/>
    <lineage>
        <taxon>Eukaryota</taxon>
        <taxon>Fungi</taxon>
        <taxon>Dikarya</taxon>
        <taxon>Ascomycota</taxon>
        <taxon>Pezizomycotina</taxon>
        <taxon>Dothideomycetes</taxon>
        <taxon>Dothideomycetes incertae sedis</taxon>
        <taxon>Zopfiaceae</taxon>
        <taxon>Zopfia</taxon>
    </lineage>
</organism>
<evidence type="ECO:0000259" key="2">
    <source>
        <dbReference type="PROSITE" id="PS50157"/>
    </source>
</evidence>
<dbReference type="InterPro" id="IPR013087">
    <property type="entry name" value="Znf_C2H2_type"/>
</dbReference>
<dbReference type="PROSITE" id="PS50157">
    <property type="entry name" value="ZINC_FINGER_C2H2_2"/>
    <property type="match status" value="1"/>
</dbReference>
<keyword evidence="1" id="KW-0863">Zinc-finger</keyword>
<dbReference type="EMBL" id="ML994856">
    <property type="protein sequence ID" value="KAF2174516.1"/>
    <property type="molecule type" value="Genomic_DNA"/>
</dbReference>
<accession>A0A6A6DA39</accession>
<evidence type="ECO:0000313" key="3">
    <source>
        <dbReference type="EMBL" id="KAF2174516.1"/>
    </source>
</evidence>
<gene>
    <name evidence="3" type="ORF">K469DRAFT_707925</name>
</gene>
<feature type="domain" description="C2H2-type" evidence="2">
    <location>
        <begin position="10"/>
        <end position="39"/>
    </location>
</feature>
<keyword evidence="1" id="KW-0862">Zinc</keyword>
<dbReference type="GO" id="GO:0008270">
    <property type="term" value="F:zinc ion binding"/>
    <property type="evidence" value="ECO:0007669"/>
    <property type="project" value="UniProtKB-KW"/>
</dbReference>
<evidence type="ECO:0000256" key="1">
    <source>
        <dbReference type="PROSITE-ProRule" id="PRU00042"/>
    </source>
</evidence>
<sequence length="156" mass="17704">MIQKVYPRKYKCGNNCCGKFLSTSDSRRKHEKIQHEKCPLCREEWVPCSRDPPHTCANSAEQALNTAGNAGHIRPATSSNPVHRFIWVPINPLHQSIEGEHSLGIDFLPINAELNDHFPWFNRKDANRAAKELGATFVQNLTELEQPVIYQGIVTM</sequence>
<dbReference type="Proteomes" id="UP000800200">
    <property type="component" value="Unassembled WGS sequence"/>
</dbReference>
<keyword evidence="1" id="KW-0479">Metal-binding</keyword>
<dbReference type="AlphaFoldDB" id="A0A6A6DA39"/>